<feature type="compositionally biased region" description="Basic and acidic residues" evidence="8">
    <location>
        <begin position="238"/>
        <end position="270"/>
    </location>
</feature>
<sequence length="330" mass="38062">MVPKQTEDTSAVEDVYDDNGKRIPRRDEVPVEADVFYNLDRVLAEAILKSVYFKSLFELRTYHEVLEEIKKEVDYLEPYIPNLLTTPSSAFTLLYKLFTMHLTHKQLNGMLRNSNVYIRALGVLYLRLTLPPGKLWDYLSDYLGDTMEISADQKHTKKDLSNMATYPLRENQTELWKQKIENDDRTRSGKNEKKRGKSKGEEEEGGMTGMTGSVEAVVIVEVILARQAQMNPVGDQNQTRKEEEGGTKKAEDGERETQSGVGEADRHDEEGTTIDTVRGTAEGTEGRIEDIRAQNLREWTRDDMDGEMKEMKEETRKSAKNNWRRRWRPC</sequence>
<dbReference type="Pfam" id="PF03371">
    <property type="entry name" value="PRP38"/>
    <property type="match status" value="1"/>
</dbReference>
<comment type="similarity">
    <text evidence="2 7">Belongs to the PRP38 family.</text>
</comment>
<gene>
    <name evidence="9" type="ORF">BLNAU_3648</name>
</gene>
<feature type="region of interest" description="Disordered" evidence="8">
    <location>
        <begin position="230"/>
        <end position="330"/>
    </location>
</feature>
<feature type="region of interest" description="Disordered" evidence="8">
    <location>
        <begin position="171"/>
        <end position="210"/>
    </location>
</feature>
<keyword evidence="5 7" id="KW-0508">mRNA splicing</keyword>
<accession>A0ABQ9YCN9</accession>
<reference evidence="9 10" key="1">
    <citation type="journal article" date="2022" name="bioRxiv">
        <title>Genomics of Preaxostyla Flagellates Illuminates Evolutionary Transitions and the Path Towards Mitochondrial Loss.</title>
        <authorList>
            <person name="Novak L.V.F."/>
            <person name="Treitli S.C."/>
            <person name="Pyrih J."/>
            <person name="Halakuc P."/>
            <person name="Pipaliya S.V."/>
            <person name="Vacek V."/>
            <person name="Brzon O."/>
            <person name="Soukal P."/>
            <person name="Eme L."/>
            <person name="Dacks J.B."/>
            <person name="Karnkowska A."/>
            <person name="Elias M."/>
            <person name="Hampl V."/>
        </authorList>
    </citation>
    <scope>NUCLEOTIDE SEQUENCE [LARGE SCALE GENOMIC DNA]</scope>
    <source>
        <strain evidence="9">NAU3</strain>
        <tissue evidence="9">Gut</tissue>
    </source>
</reference>
<comment type="function">
    <text evidence="7">Required for pre-mRNA splicing.</text>
</comment>
<dbReference type="PANTHER" id="PTHR23142">
    <property type="entry name" value="PRE-MRNA-SPLICING FACTOR 38A-RELATED"/>
    <property type="match status" value="1"/>
</dbReference>
<evidence type="ECO:0000256" key="5">
    <source>
        <dbReference type="ARBA" id="ARBA00023187"/>
    </source>
</evidence>
<evidence type="ECO:0000256" key="7">
    <source>
        <dbReference type="RuleBase" id="RU367025"/>
    </source>
</evidence>
<evidence type="ECO:0000256" key="8">
    <source>
        <dbReference type="SAM" id="MobiDB-lite"/>
    </source>
</evidence>
<organism evidence="9 10">
    <name type="scientific">Blattamonas nauphoetae</name>
    <dbReference type="NCBI Taxonomy" id="2049346"/>
    <lineage>
        <taxon>Eukaryota</taxon>
        <taxon>Metamonada</taxon>
        <taxon>Preaxostyla</taxon>
        <taxon>Oxymonadida</taxon>
        <taxon>Blattamonas</taxon>
    </lineage>
</organism>
<keyword evidence="3 7" id="KW-0507">mRNA processing</keyword>
<evidence type="ECO:0000256" key="2">
    <source>
        <dbReference type="ARBA" id="ARBA00006164"/>
    </source>
</evidence>
<dbReference type="EMBL" id="JARBJD010000016">
    <property type="protein sequence ID" value="KAK2961526.1"/>
    <property type="molecule type" value="Genomic_DNA"/>
</dbReference>
<keyword evidence="4 7" id="KW-0747">Spliceosome</keyword>
<name>A0ABQ9YCN9_9EUKA</name>
<feature type="compositionally biased region" description="Basic residues" evidence="8">
    <location>
        <begin position="318"/>
        <end position="330"/>
    </location>
</feature>
<dbReference type="InterPro" id="IPR005037">
    <property type="entry name" value="PRP38"/>
</dbReference>
<comment type="caution">
    <text evidence="9">The sequence shown here is derived from an EMBL/GenBank/DDBJ whole genome shotgun (WGS) entry which is preliminary data.</text>
</comment>
<comment type="subcellular location">
    <subcellularLocation>
        <location evidence="1 7">Nucleus</location>
    </subcellularLocation>
</comment>
<evidence type="ECO:0000256" key="4">
    <source>
        <dbReference type="ARBA" id="ARBA00022728"/>
    </source>
</evidence>
<evidence type="ECO:0000256" key="6">
    <source>
        <dbReference type="ARBA" id="ARBA00023242"/>
    </source>
</evidence>
<evidence type="ECO:0000256" key="1">
    <source>
        <dbReference type="ARBA" id="ARBA00004123"/>
    </source>
</evidence>
<keyword evidence="10" id="KW-1185">Reference proteome</keyword>
<feature type="compositionally biased region" description="Basic and acidic residues" evidence="8">
    <location>
        <begin position="176"/>
        <end position="191"/>
    </location>
</feature>
<protein>
    <recommendedName>
        <fullName evidence="7">Pre-mRNA-splicing factor 38</fullName>
    </recommendedName>
</protein>
<evidence type="ECO:0000256" key="3">
    <source>
        <dbReference type="ARBA" id="ARBA00022664"/>
    </source>
</evidence>
<keyword evidence="6 7" id="KW-0539">Nucleus</keyword>
<evidence type="ECO:0000313" key="10">
    <source>
        <dbReference type="Proteomes" id="UP001281761"/>
    </source>
</evidence>
<feature type="compositionally biased region" description="Basic and acidic residues" evidence="8">
    <location>
        <begin position="298"/>
        <end position="317"/>
    </location>
</feature>
<evidence type="ECO:0000313" key="9">
    <source>
        <dbReference type="EMBL" id="KAK2961526.1"/>
    </source>
</evidence>
<proteinExistence type="inferred from homology"/>
<dbReference type="Proteomes" id="UP001281761">
    <property type="component" value="Unassembled WGS sequence"/>
</dbReference>